<accession>A0A194AHV2</accession>
<dbReference type="PANTHER" id="PTHR33992">
    <property type="entry name" value="RIBONUCLEASE P PROTEIN COMPONENT"/>
    <property type="match status" value="1"/>
</dbReference>
<comment type="caution">
    <text evidence="8">The sequence shown here is derived from an EMBL/GenBank/DDBJ whole genome shotgun (WGS) entry which is preliminary data.</text>
</comment>
<dbReference type="AlphaFoldDB" id="A0A194AHV2"/>
<dbReference type="SUPFAM" id="SSF54211">
    <property type="entry name" value="Ribosomal protein S5 domain 2-like"/>
    <property type="match status" value="1"/>
</dbReference>
<sequence length="77" mass="8719">MSKKVGNAVQRNRIKRVVREFFRLHQDRVPSGIDYVVIPKRNVQAFDLAYEQVAKDLGTLIFSQISGRVASSETNGL</sequence>
<keyword evidence="4" id="KW-0255">Endonuclease</keyword>
<keyword evidence="2" id="KW-0819">tRNA processing</keyword>
<evidence type="ECO:0000256" key="5">
    <source>
        <dbReference type="ARBA" id="ARBA00022801"/>
    </source>
</evidence>
<gene>
    <name evidence="8" type="ORF">DPF_1367</name>
</gene>
<evidence type="ECO:0000256" key="6">
    <source>
        <dbReference type="ARBA" id="ARBA00022884"/>
    </source>
</evidence>
<dbReference type="GO" id="GO:0030677">
    <property type="term" value="C:ribonuclease P complex"/>
    <property type="evidence" value="ECO:0007669"/>
    <property type="project" value="TreeGrafter"/>
</dbReference>
<dbReference type="NCBIfam" id="TIGR00188">
    <property type="entry name" value="rnpA"/>
    <property type="match status" value="1"/>
</dbReference>
<keyword evidence="9" id="KW-1185">Reference proteome</keyword>
<protein>
    <recommendedName>
        <fullName evidence="7">Ribonuclease P protein component</fullName>
        <ecNumber evidence="7">3.1.26.5</ecNumber>
    </recommendedName>
</protein>
<dbReference type="PROSITE" id="PS00648">
    <property type="entry name" value="RIBONUCLEASE_P"/>
    <property type="match status" value="1"/>
</dbReference>
<evidence type="ECO:0000256" key="3">
    <source>
        <dbReference type="ARBA" id="ARBA00022722"/>
    </source>
</evidence>
<dbReference type="Proteomes" id="UP000095200">
    <property type="component" value="Unassembled WGS sequence"/>
</dbReference>
<dbReference type="GO" id="GO:0004526">
    <property type="term" value="F:ribonuclease P activity"/>
    <property type="evidence" value="ECO:0007669"/>
    <property type="project" value="UniProtKB-UniRule"/>
</dbReference>
<evidence type="ECO:0000256" key="7">
    <source>
        <dbReference type="NCBIfam" id="TIGR00188"/>
    </source>
</evidence>
<reference evidence="9" key="1">
    <citation type="submission" date="2016-06" db="EMBL/GenBank/DDBJ databases">
        <title>Draft genome sequence of Desulfoplanes formicivorans strain Pf12B.</title>
        <authorList>
            <person name="Watanabe M."/>
            <person name="Kojima H."/>
            <person name="Fukui M."/>
        </authorList>
    </citation>
    <scope>NUCLEOTIDE SEQUENCE [LARGE SCALE GENOMIC DNA]</scope>
    <source>
        <strain evidence="9">Pf12B</strain>
    </source>
</reference>
<keyword evidence="3" id="KW-0540">Nuclease</keyword>
<dbReference type="InterPro" id="IPR014721">
    <property type="entry name" value="Ribsml_uS5_D2-typ_fold_subgr"/>
</dbReference>
<dbReference type="GO" id="GO:0000049">
    <property type="term" value="F:tRNA binding"/>
    <property type="evidence" value="ECO:0007669"/>
    <property type="project" value="InterPro"/>
</dbReference>
<dbReference type="InterPro" id="IPR020568">
    <property type="entry name" value="Ribosomal_Su5_D2-typ_SF"/>
</dbReference>
<dbReference type="Pfam" id="PF00825">
    <property type="entry name" value="Ribonuclease_P"/>
    <property type="match status" value="1"/>
</dbReference>
<dbReference type="InterPro" id="IPR020539">
    <property type="entry name" value="RNase_P_CS"/>
</dbReference>
<dbReference type="EMBL" id="BDFE01000015">
    <property type="protein sequence ID" value="GAU08651.1"/>
    <property type="molecule type" value="Genomic_DNA"/>
</dbReference>
<organism evidence="8 9">
    <name type="scientific">Desulfoplanes formicivorans</name>
    <dbReference type="NCBI Taxonomy" id="1592317"/>
    <lineage>
        <taxon>Bacteria</taxon>
        <taxon>Pseudomonadati</taxon>
        <taxon>Thermodesulfobacteriota</taxon>
        <taxon>Desulfovibrionia</taxon>
        <taxon>Desulfovibrionales</taxon>
        <taxon>Desulfoplanaceae</taxon>
        <taxon>Desulfoplanes</taxon>
    </lineage>
</organism>
<keyword evidence="5" id="KW-0378">Hydrolase</keyword>
<dbReference type="InterPro" id="IPR000100">
    <property type="entry name" value="RNase_P"/>
</dbReference>
<keyword evidence="6" id="KW-0694">RNA-binding</keyword>
<evidence type="ECO:0000256" key="2">
    <source>
        <dbReference type="ARBA" id="ARBA00022694"/>
    </source>
</evidence>
<dbReference type="PANTHER" id="PTHR33992:SF1">
    <property type="entry name" value="RIBONUCLEASE P PROTEIN COMPONENT"/>
    <property type="match status" value="1"/>
</dbReference>
<comment type="function">
    <text evidence="1">RNaseP catalyzes the removal of the 5'-leader sequence from pre-tRNA to produce the mature 5'-terminus. It can also cleave other RNA substrates such as 4.5S RNA. The protein component plays an auxiliary but essential role in vivo by binding to the 5'-leader sequence and broadening the substrate specificity of the ribozyme.</text>
</comment>
<evidence type="ECO:0000313" key="9">
    <source>
        <dbReference type="Proteomes" id="UP000095200"/>
    </source>
</evidence>
<evidence type="ECO:0000256" key="4">
    <source>
        <dbReference type="ARBA" id="ARBA00022759"/>
    </source>
</evidence>
<name>A0A194AHV2_9BACT</name>
<proteinExistence type="predicted"/>
<dbReference type="GO" id="GO:0042781">
    <property type="term" value="F:3'-tRNA processing endoribonuclease activity"/>
    <property type="evidence" value="ECO:0007669"/>
    <property type="project" value="TreeGrafter"/>
</dbReference>
<dbReference type="EC" id="3.1.26.5" evidence="7"/>
<dbReference type="STRING" id="1592317.DPF_1367"/>
<evidence type="ECO:0000313" key="8">
    <source>
        <dbReference type="EMBL" id="GAU08651.1"/>
    </source>
</evidence>
<dbReference type="Gene3D" id="3.30.230.10">
    <property type="match status" value="1"/>
</dbReference>
<evidence type="ECO:0000256" key="1">
    <source>
        <dbReference type="ARBA" id="ARBA00002663"/>
    </source>
</evidence>